<feature type="compositionally biased region" description="Pro residues" evidence="8">
    <location>
        <begin position="401"/>
        <end position="415"/>
    </location>
</feature>
<dbReference type="Pfam" id="PF00497">
    <property type="entry name" value="SBP_bac_3"/>
    <property type="match status" value="1"/>
</dbReference>
<feature type="compositionally biased region" description="Low complexity" evidence="8">
    <location>
        <begin position="306"/>
        <end position="318"/>
    </location>
</feature>
<feature type="region of interest" description="Disordered" evidence="8">
    <location>
        <begin position="495"/>
        <end position="558"/>
    </location>
</feature>
<dbReference type="InterPro" id="IPR000719">
    <property type="entry name" value="Prot_kinase_dom"/>
</dbReference>
<feature type="compositionally biased region" description="Gly residues" evidence="8">
    <location>
        <begin position="385"/>
        <end position="399"/>
    </location>
</feature>
<dbReference type="CDD" id="cd14014">
    <property type="entry name" value="STKc_PknB_like"/>
    <property type="match status" value="1"/>
</dbReference>
<keyword evidence="11" id="KW-1185">Reference proteome</keyword>
<keyword evidence="5" id="KW-0418">Kinase</keyword>
<name>A0ABS0NL30_9ACTN</name>
<feature type="compositionally biased region" description="Low complexity" evidence="8">
    <location>
        <begin position="276"/>
        <end position="296"/>
    </location>
</feature>
<evidence type="ECO:0000256" key="6">
    <source>
        <dbReference type="ARBA" id="ARBA00022840"/>
    </source>
</evidence>
<evidence type="ECO:0000256" key="7">
    <source>
        <dbReference type="PROSITE-ProRule" id="PRU10141"/>
    </source>
</evidence>
<dbReference type="PANTHER" id="PTHR43289:SF6">
    <property type="entry name" value="SERINE_THREONINE-PROTEIN KINASE NEKL-3"/>
    <property type="match status" value="1"/>
</dbReference>
<dbReference type="EC" id="2.7.11.1" evidence="1"/>
<dbReference type="Pfam" id="PF00069">
    <property type="entry name" value="Pkinase"/>
    <property type="match status" value="1"/>
</dbReference>
<evidence type="ECO:0000256" key="5">
    <source>
        <dbReference type="ARBA" id="ARBA00022777"/>
    </source>
</evidence>
<dbReference type="PROSITE" id="PS00108">
    <property type="entry name" value="PROTEIN_KINASE_ST"/>
    <property type="match status" value="1"/>
</dbReference>
<dbReference type="SMART" id="SM00062">
    <property type="entry name" value="PBPb"/>
    <property type="match status" value="1"/>
</dbReference>
<dbReference type="Gene3D" id="3.40.190.10">
    <property type="entry name" value="Periplasmic binding protein-like II"/>
    <property type="match status" value="2"/>
</dbReference>
<sequence>MARVIDGRFELLARLGGGGMGLVWRARDLVLHREVAVKEVRPSDPGLVEYDPAAADALRSRVLREARALARISHPNVVTIHHIVDGSEYPFPWLVMELVTGGSLHDRLADGPLGPAEAADLGRGVLAGLCAAHAADIQHRDIKPANILLRPDGRPLLTDFGIAAVQGSTALTAVGALIGTPDYMAPERVAGGEGGPAADLWSLALTLYVAVEGRNPLRRGNTLATLAAVLGEDVPPPRNAGPLTEALTAVLVRDPSSRPDAEALDLLLARAAGAPGPGAVAPGAPAGKAPSPGAAAPGPPGGSEPGPGAVVPGQPAGNTPGGGAPPRGAPGAAASGPPTAAGPGPGSAPRAAPAPVAPGFGPAPGMPGVPAGTPSGLATPSGTGSRSGPGFPSGTGFPSGPGTPPPGGRPGPAPDGPVAGPAPTGPAPSAAAGFPGAGAPPAVAPAPVSVPLPYPAPEALRRPPAPARRRRVWLSAAALGAVALAGTLVWSLLPSGSDPSGSDPGGKGRADQGRESPAGTEGTDTGGGKGDGPEQPGGKKITIGVKADQPGLSVKGTDGSYAGFEVDTATYVAESLGYRPENIEWRPVTSAQRETMLQNGTVDFLVATYTITQDRTRRVDFAGPYLVAHQDVLLRADDTAVRSAADLNGRKVCSVLGSTPARNLKATVAPEAELQELSSLNSCLTELRNGAVDAVTTDDAILAGLAARERGTFRLGGFGLSEERYAIGVRKGSPLKKKISDALEKMVRDGSWERALRKNLPGLDAEAPTVS</sequence>
<dbReference type="InterPro" id="IPR017441">
    <property type="entry name" value="Protein_kinase_ATP_BS"/>
</dbReference>
<dbReference type="SUPFAM" id="SSF56112">
    <property type="entry name" value="Protein kinase-like (PK-like)"/>
    <property type="match status" value="1"/>
</dbReference>
<feature type="compositionally biased region" description="Low complexity" evidence="8">
    <location>
        <begin position="416"/>
        <end position="434"/>
    </location>
</feature>
<dbReference type="CDD" id="cd13690">
    <property type="entry name" value="PBP2_GluB"/>
    <property type="match status" value="1"/>
</dbReference>
<dbReference type="Gene3D" id="1.10.510.10">
    <property type="entry name" value="Transferase(Phosphotransferase) domain 1"/>
    <property type="match status" value="1"/>
</dbReference>
<evidence type="ECO:0000256" key="4">
    <source>
        <dbReference type="ARBA" id="ARBA00022741"/>
    </source>
</evidence>
<feature type="binding site" evidence="7">
    <location>
        <position position="38"/>
    </location>
    <ligand>
        <name>ATP</name>
        <dbReference type="ChEBI" id="CHEBI:30616"/>
    </ligand>
</feature>
<protein>
    <recommendedName>
        <fullName evidence="1">non-specific serine/threonine protein kinase</fullName>
        <ecNumber evidence="1">2.7.11.1</ecNumber>
    </recommendedName>
</protein>
<evidence type="ECO:0000256" key="3">
    <source>
        <dbReference type="ARBA" id="ARBA00022679"/>
    </source>
</evidence>
<feature type="compositionally biased region" description="Low complexity" evidence="8">
    <location>
        <begin position="329"/>
        <end position="360"/>
    </location>
</feature>
<keyword evidence="4 7" id="KW-0547">Nucleotide-binding</keyword>
<dbReference type="SMART" id="SM00220">
    <property type="entry name" value="S_TKc"/>
    <property type="match status" value="1"/>
</dbReference>
<evidence type="ECO:0000256" key="8">
    <source>
        <dbReference type="SAM" id="MobiDB-lite"/>
    </source>
</evidence>
<evidence type="ECO:0000256" key="1">
    <source>
        <dbReference type="ARBA" id="ARBA00012513"/>
    </source>
</evidence>
<dbReference type="InterPro" id="IPR001638">
    <property type="entry name" value="Solute-binding_3/MltF_N"/>
</dbReference>
<comment type="caution">
    <text evidence="10">The sequence shown here is derived from an EMBL/GenBank/DDBJ whole genome shotgun (WGS) entry which is preliminary data.</text>
</comment>
<evidence type="ECO:0000313" key="10">
    <source>
        <dbReference type="EMBL" id="MBH5335895.1"/>
    </source>
</evidence>
<dbReference type="InterPro" id="IPR011009">
    <property type="entry name" value="Kinase-like_dom_sf"/>
</dbReference>
<keyword evidence="3" id="KW-0808">Transferase</keyword>
<reference evidence="10 11" key="1">
    <citation type="submission" date="2020-09" db="EMBL/GenBank/DDBJ databases">
        <title>Biosynthesis of the nuclear factor of activated T cells inhibitor NFAT-133 and its congeners in Streptomyces pactum.</title>
        <authorList>
            <person name="Zhou W."/>
            <person name="Posri P."/>
            <person name="Abugrain M.E."/>
            <person name="Weisberg A.J."/>
            <person name="Chang J.H."/>
            <person name="Mahmud T."/>
        </authorList>
    </citation>
    <scope>NUCLEOTIDE SEQUENCE [LARGE SCALE GENOMIC DNA]</scope>
    <source>
        <strain evidence="10 11">ATCC 27456</strain>
    </source>
</reference>
<proteinExistence type="predicted"/>
<keyword evidence="6 7" id="KW-0067">ATP-binding</keyword>
<dbReference type="PROSITE" id="PS00107">
    <property type="entry name" value="PROTEIN_KINASE_ATP"/>
    <property type="match status" value="1"/>
</dbReference>
<dbReference type="Gene3D" id="3.30.200.20">
    <property type="entry name" value="Phosphorylase Kinase, domain 1"/>
    <property type="match status" value="1"/>
</dbReference>
<feature type="domain" description="Protein kinase" evidence="9">
    <location>
        <begin position="9"/>
        <end position="268"/>
    </location>
</feature>
<dbReference type="PANTHER" id="PTHR43289">
    <property type="entry name" value="MITOGEN-ACTIVATED PROTEIN KINASE KINASE KINASE 20-RELATED"/>
    <property type="match status" value="1"/>
</dbReference>
<accession>A0ABS0NL30</accession>
<dbReference type="SUPFAM" id="SSF53850">
    <property type="entry name" value="Periplasmic binding protein-like II"/>
    <property type="match status" value="1"/>
</dbReference>
<evidence type="ECO:0000313" key="11">
    <source>
        <dbReference type="Proteomes" id="UP000807371"/>
    </source>
</evidence>
<feature type="region of interest" description="Disordered" evidence="8">
    <location>
        <begin position="276"/>
        <end position="434"/>
    </location>
</feature>
<evidence type="ECO:0000256" key="2">
    <source>
        <dbReference type="ARBA" id="ARBA00022527"/>
    </source>
</evidence>
<dbReference type="PROSITE" id="PS50011">
    <property type="entry name" value="PROTEIN_KINASE_DOM"/>
    <property type="match status" value="1"/>
</dbReference>
<evidence type="ECO:0000259" key="9">
    <source>
        <dbReference type="PROSITE" id="PS50011"/>
    </source>
</evidence>
<gene>
    <name evidence="10" type="ORF">IHE55_14300</name>
</gene>
<keyword evidence="2" id="KW-0723">Serine/threonine-protein kinase</keyword>
<feature type="compositionally biased region" description="Low complexity" evidence="8">
    <location>
        <begin position="366"/>
        <end position="384"/>
    </location>
</feature>
<dbReference type="InterPro" id="IPR008271">
    <property type="entry name" value="Ser/Thr_kinase_AS"/>
</dbReference>
<organism evidence="10 11">
    <name type="scientific">Streptomyces pactum</name>
    <dbReference type="NCBI Taxonomy" id="68249"/>
    <lineage>
        <taxon>Bacteria</taxon>
        <taxon>Bacillati</taxon>
        <taxon>Actinomycetota</taxon>
        <taxon>Actinomycetes</taxon>
        <taxon>Kitasatosporales</taxon>
        <taxon>Streptomycetaceae</taxon>
        <taxon>Streptomyces</taxon>
    </lineage>
</organism>
<dbReference type="Proteomes" id="UP000807371">
    <property type="component" value="Unassembled WGS sequence"/>
</dbReference>
<dbReference type="EMBL" id="JACYXC010000001">
    <property type="protein sequence ID" value="MBH5335895.1"/>
    <property type="molecule type" value="Genomic_DNA"/>
</dbReference>